<reference evidence="1 2" key="1">
    <citation type="submission" date="2020-08" db="EMBL/GenBank/DDBJ databases">
        <authorList>
            <person name="Xu S."/>
            <person name="Li A."/>
        </authorList>
    </citation>
    <scope>NUCLEOTIDE SEQUENCE [LARGE SCALE GENOMIC DNA]</scope>
    <source>
        <strain evidence="1 2">119BY6-57</strain>
    </source>
</reference>
<dbReference type="RefSeq" id="WP_182688629.1">
    <property type="nucleotide sequence ID" value="NZ_JACHTF010000020.1"/>
</dbReference>
<name>A0A7W3Y799_9GAMM</name>
<dbReference type="AlphaFoldDB" id="A0A7W3Y799"/>
<keyword evidence="2" id="KW-1185">Reference proteome</keyword>
<protein>
    <submittedName>
        <fullName evidence="1">Uncharacterized protein</fullName>
    </submittedName>
</protein>
<evidence type="ECO:0000313" key="1">
    <source>
        <dbReference type="EMBL" id="MBB1061860.1"/>
    </source>
</evidence>
<sequence length="119" mass="13355">MNAPNLAGRACLCRACGEYFSRERAFDRHRTGDYAAPGQWQGNRRCLTEAEMTERGWHRNAARCWTMETLDLAGRNRVRPADGSTANSVAKKGNGSVYVQRPATYWPFANQRGDQDEAA</sequence>
<accession>A0A7W3Y799</accession>
<comment type="caution">
    <text evidence="1">The sequence shown here is derived from an EMBL/GenBank/DDBJ whole genome shotgun (WGS) entry which is preliminary data.</text>
</comment>
<proteinExistence type="predicted"/>
<gene>
    <name evidence="1" type="ORF">H4F98_14895</name>
</gene>
<dbReference type="Proteomes" id="UP000523196">
    <property type="component" value="Unassembled WGS sequence"/>
</dbReference>
<organism evidence="1 2">
    <name type="scientific">Marilutibacter spongiae</name>
    <dbReference type="NCBI Taxonomy" id="2025720"/>
    <lineage>
        <taxon>Bacteria</taxon>
        <taxon>Pseudomonadati</taxon>
        <taxon>Pseudomonadota</taxon>
        <taxon>Gammaproteobacteria</taxon>
        <taxon>Lysobacterales</taxon>
        <taxon>Lysobacteraceae</taxon>
        <taxon>Marilutibacter</taxon>
    </lineage>
</organism>
<evidence type="ECO:0000313" key="2">
    <source>
        <dbReference type="Proteomes" id="UP000523196"/>
    </source>
</evidence>
<dbReference type="EMBL" id="JACHTF010000020">
    <property type="protein sequence ID" value="MBB1061860.1"/>
    <property type="molecule type" value="Genomic_DNA"/>
</dbReference>